<dbReference type="InterPro" id="IPR007109">
    <property type="entry name" value="Brix"/>
</dbReference>
<dbReference type="PANTHER" id="PTHR22734">
    <property type="entry name" value="U3 SMALL NUCLEOLAR RIBONUCLEOPROTEIN PROTEIN IMP4"/>
    <property type="match status" value="1"/>
</dbReference>
<dbReference type="GO" id="GO:0042134">
    <property type="term" value="F:rRNA primary transcript binding"/>
    <property type="evidence" value="ECO:0007669"/>
    <property type="project" value="InterPro"/>
</dbReference>
<dbReference type="SUPFAM" id="SSF52954">
    <property type="entry name" value="Class II aaRS ABD-related"/>
    <property type="match status" value="1"/>
</dbReference>
<dbReference type="PANTHER" id="PTHR22734:SF3">
    <property type="entry name" value="RIBOSOME PRODUCTION FACTOR 1"/>
    <property type="match status" value="1"/>
</dbReference>
<dbReference type="SMART" id="SM00879">
    <property type="entry name" value="Brix"/>
    <property type="match status" value="1"/>
</dbReference>
<organism evidence="2 3">
    <name type="scientific">Capsella rubella</name>
    <dbReference type="NCBI Taxonomy" id="81985"/>
    <lineage>
        <taxon>Eukaryota</taxon>
        <taxon>Viridiplantae</taxon>
        <taxon>Streptophyta</taxon>
        <taxon>Embryophyta</taxon>
        <taxon>Tracheophyta</taxon>
        <taxon>Spermatophyta</taxon>
        <taxon>Magnoliopsida</taxon>
        <taxon>eudicotyledons</taxon>
        <taxon>Gunneridae</taxon>
        <taxon>Pentapetalae</taxon>
        <taxon>rosids</taxon>
        <taxon>malvids</taxon>
        <taxon>Brassicales</taxon>
        <taxon>Brassicaceae</taxon>
        <taxon>Camelineae</taxon>
        <taxon>Capsella</taxon>
    </lineage>
</organism>
<dbReference type="InterPro" id="IPR044281">
    <property type="entry name" value="IMP4/RPF1"/>
</dbReference>
<feature type="domain" description="Brix" evidence="1">
    <location>
        <begin position="51"/>
        <end position="246"/>
    </location>
</feature>
<dbReference type="AlphaFoldDB" id="R0HDU6"/>
<gene>
    <name evidence="2" type="ORF">CARUB_v10023871mg</name>
</gene>
<dbReference type="eggNOG" id="KOG2780">
    <property type="taxonomic scope" value="Eukaryota"/>
</dbReference>
<keyword evidence="3" id="KW-1185">Reference proteome</keyword>
<dbReference type="EMBL" id="KB870808">
    <property type="protein sequence ID" value="EOA27719.1"/>
    <property type="molecule type" value="Genomic_DNA"/>
</dbReference>
<dbReference type="PROSITE" id="PS50833">
    <property type="entry name" value="BRIX"/>
    <property type="match status" value="1"/>
</dbReference>
<reference evidence="3" key="1">
    <citation type="journal article" date="2013" name="Nat. Genet.">
        <title>The Capsella rubella genome and the genomic consequences of rapid mating system evolution.</title>
        <authorList>
            <person name="Slotte T."/>
            <person name="Hazzouri K.M."/>
            <person name="Agren J.A."/>
            <person name="Koenig D."/>
            <person name="Maumus F."/>
            <person name="Guo Y.L."/>
            <person name="Steige K."/>
            <person name="Platts A.E."/>
            <person name="Escobar J.S."/>
            <person name="Newman L.K."/>
            <person name="Wang W."/>
            <person name="Mandakova T."/>
            <person name="Vello E."/>
            <person name="Smith L.M."/>
            <person name="Henz S.R."/>
            <person name="Steffen J."/>
            <person name="Takuno S."/>
            <person name="Brandvain Y."/>
            <person name="Coop G."/>
            <person name="Andolfatto P."/>
            <person name="Hu T.T."/>
            <person name="Blanchette M."/>
            <person name="Clark R.M."/>
            <person name="Quesneville H."/>
            <person name="Nordborg M."/>
            <person name="Gaut B.S."/>
            <person name="Lysak M.A."/>
            <person name="Jenkins J."/>
            <person name="Grimwood J."/>
            <person name="Chapman J."/>
            <person name="Prochnik S."/>
            <person name="Shu S."/>
            <person name="Rokhsar D."/>
            <person name="Schmutz J."/>
            <person name="Weigel D."/>
            <person name="Wright S.I."/>
        </authorList>
    </citation>
    <scope>NUCLEOTIDE SEQUENCE [LARGE SCALE GENOMIC DNA]</scope>
    <source>
        <strain evidence="3">cv. Monte Gargano</strain>
    </source>
</reference>
<dbReference type="GO" id="GO:0030687">
    <property type="term" value="C:preribosome, large subunit precursor"/>
    <property type="evidence" value="ECO:0007669"/>
    <property type="project" value="TreeGrafter"/>
</dbReference>
<accession>R0HDU6</accession>
<dbReference type="GO" id="GO:0005730">
    <property type="term" value="C:nucleolus"/>
    <property type="evidence" value="ECO:0007669"/>
    <property type="project" value="TreeGrafter"/>
</dbReference>
<evidence type="ECO:0000313" key="2">
    <source>
        <dbReference type="EMBL" id="EOA27719.1"/>
    </source>
</evidence>
<dbReference type="GO" id="GO:0000470">
    <property type="term" value="P:maturation of LSU-rRNA"/>
    <property type="evidence" value="ECO:0007669"/>
    <property type="project" value="TreeGrafter"/>
</dbReference>
<evidence type="ECO:0000259" key="1">
    <source>
        <dbReference type="PROSITE" id="PS50833"/>
    </source>
</evidence>
<name>R0HDU6_9BRAS</name>
<dbReference type="Proteomes" id="UP000029121">
    <property type="component" value="Unassembled WGS sequence"/>
</dbReference>
<dbReference type="STRING" id="81985.R0HDU6"/>
<sequence length="262" mass="29690">MSGTTMAEYEAALKIHLKIKSLDDDDLWEGFDWDETDKILSGEIKPKTLITTYLFGYTRQKPQKGTLIAEEMLSVFPNSKYMNRRRNSELGQVIKFAKKKGFTSLILAHTNNLGNDEIRIINLLNGASASFIFIELVPRIDIPNCAKPPSRRYPRLHVRGFDSPASVGTARMIQSLFPKVPHSRRPSRLRSIAWLEQQRNHVFFRHHRLCSEEVIGGERSSVSTQPQECGPRFTLKLMGVDRVSLDTGNMKLIGAGNFTAKT</sequence>
<proteinExistence type="predicted"/>
<evidence type="ECO:0000313" key="3">
    <source>
        <dbReference type="Proteomes" id="UP000029121"/>
    </source>
</evidence>
<dbReference type="Gene3D" id="3.40.50.10480">
    <property type="entry name" value="Probable brix-domain ribosomal biogenesis protein"/>
    <property type="match status" value="1"/>
</dbReference>
<dbReference type="Pfam" id="PF04427">
    <property type="entry name" value="Brix"/>
    <property type="match status" value="1"/>
</dbReference>
<dbReference type="GO" id="GO:0000460">
    <property type="term" value="P:maturation of 5.8S rRNA"/>
    <property type="evidence" value="ECO:0007669"/>
    <property type="project" value="TreeGrafter"/>
</dbReference>
<protein>
    <recommendedName>
        <fullName evidence="1">Brix domain-containing protein</fullName>
    </recommendedName>
</protein>